<organism evidence="2 3">
    <name type="scientific">Scytalidium lignicola</name>
    <name type="common">Hyphomycete</name>
    <dbReference type="NCBI Taxonomy" id="5539"/>
    <lineage>
        <taxon>Eukaryota</taxon>
        <taxon>Fungi</taxon>
        <taxon>Dikarya</taxon>
        <taxon>Ascomycota</taxon>
        <taxon>Pezizomycotina</taxon>
        <taxon>Leotiomycetes</taxon>
        <taxon>Leotiomycetes incertae sedis</taxon>
        <taxon>Scytalidium</taxon>
    </lineage>
</organism>
<dbReference type="SUPFAM" id="SSF53335">
    <property type="entry name" value="S-adenosyl-L-methionine-dependent methyltransferases"/>
    <property type="match status" value="1"/>
</dbReference>
<evidence type="ECO:0000313" key="3">
    <source>
        <dbReference type="Proteomes" id="UP000258309"/>
    </source>
</evidence>
<evidence type="ECO:0000313" key="2">
    <source>
        <dbReference type="EMBL" id="RFU24596.1"/>
    </source>
</evidence>
<gene>
    <name evidence="2" type="ORF">B7463_g11742</name>
</gene>
<keyword evidence="3" id="KW-1185">Reference proteome</keyword>
<dbReference type="GO" id="GO:0008168">
    <property type="term" value="F:methyltransferase activity"/>
    <property type="evidence" value="ECO:0007669"/>
    <property type="project" value="TreeGrafter"/>
</dbReference>
<dbReference type="PANTHER" id="PTHR43591">
    <property type="entry name" value="METHYLTRANSFERASE"/>
    <property type="match status" value="1"/>
</dbReference>
<dbReference type="OMA" id="ANNDIRR"/>
<dbReference type="InterPro" id="IPR029063">
    <property type="entry name" value="SAM-dependent_MTases_sf"/>
</dbReference>
<evidence type="ECO:0000259" key="1">
    <source>
        <dbReference type="Pfam" id="PF13847"/>
    </source>
</evidence>
<dbReference type="CDD" id="cd02440">
    <property type="entry name" value="AdoMet_MTases"/>
    <property type="match status" value="1"/>
</dbReference>
<dbReference type="Gene3D" id="3.40.50.150">
    <property type="entry name" value="Vaccinia Virus protein VP39"/>
    <property type="match status" value="1"/>
</dbReference>
<sequence length="300" mass="32861">MATPQKLTVPGLYNARASTYDGKTTFHRHLASEYVKYANPQPGESLLDLACGTGLVTFEFAHILHPSLPSTSAKHPTIIGIDISSGMLDVAREKLSKQENTGLEISFVEHDITNLDEVDVLNGKKSSFDIITICSALVLLPSPSAALKHWVTYLKPGGRLIVDVPALKSMLALKVFGDLASEFGLEALGDRRWIHGTESLKTVLEGAGLTNVEVTETGIWDDIPARTDVEGRMGKGVWAVDEGGIVFDEVEKGKSFTRLADEELRRARNRFIQEWEKMAGEDGLVIEEGRLYIGVGRKPM</sequence>
<dbReference type="Pfam" id="PF13847">
    <property type="entry name" value="Methyltransf_31"/>
    <property type="match status" value="1"/>
</dbReference>
<protein>
    <recommendedName>
        <fullName evidence="1">Methyltransferase domain-containing protein</fullName>
    </recommendedName>
</protein>
<dbReference type="InterPro" id="IPR025714">
    <property type="entry name" value="Methyltranfer_dom"/>
</dbReference>
<proteinExistence type="predicted"/>
<reference evidence="2 3" key="1">
    <citation type="submission" date="2018-05" db="EMBL/GenBank/DDBJ databases">
        <title>Draft genome sequence of Scytalidium lignicola DSM 105466, a ubiquitous saprotrophic fungus.</title>
        <authorList>
            <person name="Buettner E."/>
            <person name="Gebauer A.M."/>
            <person name="Hofrichter M."/>
            <person name="Liers C."/>
            <person name="Kellner H."/>
        </authorList>
    </citation>
    <scope>NUCLEOTIDE SEQUENCE [LARGE SCALE GENOMIC DNA]</scope>
    <source>
        <strain evidence="2 3">DSM 105466</strain>
    </source>
</reference>
<dbReference type="EMBL" id="NCSJ02000426">
    <property type="protein sequence ID" value="RFU24596.1"/>
    <property type="molecule type" value="Genomic_DNA"/>
</dbReference>
<feature type="non-terminal residue" evidence="2">
    <location>
        <position position="1"/>
    </location>
</feature>
<dbReference type="OrthoDB" id="66144at2759"/>
<accession>A0A3E2GU34</accession>
<dbReference type="STRING" id="5539.A0A3E2GU34"/>
<comment type="caution">
    <text evidence="2">The sequence shown here is derived from an EMBL/GenBank/DDBJ whole genome shotgun (WGS) entry which is preliminary data.</text>
</comment>
<name>A0A3E2GU34_SCYLI</name>
<dbReference type="PANTHER" id="PTHR43591:SF99">
    <property type="entry name" value="OS06G0646000 PROTEIN"/>
    <property type="match status" value="1"/>
</dbReference>
<feature type="non-terminal residue" evidence="2">
    <location>
        <position position="300"/>
    </location>
</feature>
<dbReference type="AlphaFoldDB" id="A0A3E2GU34"/>
<feature type="domain" description="Methyltransferase" evidence="1">
    <location>
        <begin position="42"/>
        <end position="171"/>
    </location>
</feature>
<dbReference type="Proteomes" id="UP000258309">
    <property type="component" value="Unassembled WGS sequence"/>
</dbReference>